<dbReference type="EMBL" id="SNRW01047091">
    <property type="protein sequence ID" value="KAA6316216.1"/>
    <property type="molecule type" value="Genomic_DNA"/>
</dbReference>
<reference evidence="2 3" key="1">
    <citation type="submission" date="2019-03" db="EMBL/GenBank/DDBJ databases">
        <title>Single cell metagenomics reveals metabolic interactions within the superorganism composed of flagellate Streblomastix strix and complex community of Bacteroidetes bacteria on its surface.</title>
        <authorList>
            <person name="Treitli S.C."/>
            <person name="Kolisko M."/>
            <person name="Husnik F."/>
            <person name="Keeling P."/>
            <person name="Hampl V."/>
        </authorList>
    </citation>
    <scope>NUCLEOTIDE SEQUENCE [LARGE SCALE GENOMIC DNA]</scope>
    <source>
        <strain evidence="2">ST1C</strain>
    </source>
</reference>
<name>A0A5J4Q2S3_9EUKA</name>
<protein>
    <submittedName>
        <fullName evidence="2">Uncharacterized protein</fullName>
    </submittedName>
</protein>
<feature type="non-terminal residue" evidence="2">
    <location>
        <position position="174"/>
    </location>
</feature>
<evidence type="ECO:0000256" key="1">
    <source>
        <dbReference type="SAM" id="MobiDB-lite"/>
    </source>
</evidence>
<organism evidence="2 3">
    <name type="scientific">Streblomastix strix</name>
    <dbReference type="NCBI Taxonomy" id="222440"/>
    <lineage>
        <taxon>Eukaryota</taxon>
        <taxon>Metamonada</taxon>
        <taxon>Preaxostyla</taxon>
        <taxon>Oxymonadida</taxon>
        <taxon>Streblomastigidae</taxon>
        <taxon>Streblomastix</taxon>
    </lineage>
</organism>
<accession>A0A5J4Q2S3</accession>
<dbReference type="AlphaFoldDB" id="A0A5J4Q2S3"/>
<comment type="caution">
    <text evidence="2">The sequence shown here is derived from an EMBL/GenBank/DDBJ whole genome shotgun (WGS) entry which is preliminary data.</text>
</comment>
<sequence>MIEVQTRNFISGTGLLQSKPEVKKERKSIPNKSKLLQDNHTSHLIQLKEELLTLKSICIGMNVDIRISNHPTLRLIQFQLGRISFQLLLLWIRMERINRIENRQVRNFRLSTDRQGITWKVYNHILLNMNGLQDCTVLKEPQQKRSQTELASYETMNVDSVPPSTQGQHAFTQS</sequence>
<proteinExistence type="predicted"/>
<gene>
    <name evidence="2" type="ORF">EZS28_055291</name>
</gene>
<evidence type="ECO:0000313" key="3">
    <source>
        <dbReference type="Proteomes" id="UP000324800"/>
    </source>
</evidence>
<dbReference type="Proteomes" id="UP000324800">
    <property type="component" value="Unassembled WGS sequence"/>
</dbReference>
<evidence type="ECO:0000313" key="2">
    <source>
        <dbReference type="EMBL" id="KAA6316216.1"/>
    </source>
</evidence>
<feature type="region of interest" description="Disordered" evidence="1">
    <location>
        <begin position="149"/>
        <end position="174"/>
    </location>
</feature>